<organism evidence="3 4">
    <name type="scientific">Porphyromonas macacae</name>
    <dbReference type="NCBI Taxonomy" id="28115"/>
    <lineage>
        <taxon>Bacteria</taxon>
        <taxon>Pseudomonadati</taxon>
        <taxon>Bacteroidota</taxon>
        <taxon>Bacteroidia</taxon>
        <taxon>Bacteroidales</taxon>
        <taxon>Porphyromonadaceae</taxon>
        <taxon>Porphyromonas</taxon>
    </lineage>
</organism>
<gene>
    <name evidence="3" type="ORF">NCTC11632_01925</name>
</gene>
<dbReference type="InterPro" id="IPR025738">
    <property type="entry name" value="BatD"/>
</dbReference>
<keyword evidence="2" id="KW-1133">Transmembrane helix</keyword>
<accession>A0A379EAT8</accession>
<dbReference type="Pfam" id="PF13584">
    <property type="entry name" value="BatD"/>
    <property type="match status" value="2"/>
</dbReference>
<sequence length="606" mass="67373">MISMIKNSYKKIFAIIFSLLPVVGFAQSFKVNAPQSVAMGERFQIVFSLEDASGSDFRAPSMSDFDVLYGPAVTSSSMVQYNNGKRSKSQSTSYTYTLIPKKEGTFEVGSASIRSQGKQLTTQAFKIKVLPPNTPSQGTGGSSNQTNGTGQISSNSIFYRTIVNKTKVYEQEAIAVTFKLYIDPNIGVQQLEDLKMPEFNGFISQTVEDGNEAQLVLENYNGRNYRTAVIQRMILFPQRNGRLQLPAGMIQVALALPPEPDEDPFFARPIIVSRKIYSQPVNIDVTPLPAEDKPGSFNGAVGQFSMKVNLSSQKPKTNESMTVTVDITGEGNLKLLSSPELKFPDTFEVYDPKVENKIEVTAGGVRGSRTIEYYAVPRQTGEYTLPEFEFSFFDPVSKSYKTLKSRSVSLSVSKGKDGVSMVSSTANKEDIKLLSQDISYLKKETGVKRLVGYDFTFGLFHWLLYAIGILIAAIVFVPLKRMTRLQSNETALKHRRANNVAKRRLREANTFRLAGDKESFNTALLRALWGFLGDKFKMSLSELNRSNIEIVLSRKGATSELIGDILKIIDQAEYEKYAPSSDLSAMDKLYADAEKIIERIVNAKLN</sequence>
<feature type="transmembrane region" description="Helical" evidence="2">
    <location>
        <begin position="459"/>
        <end position="479"/>
    </location>
</feature>
<feature type="region of interest" description="Disordered" evidence="1">
    <location>
        <begin position="130"/>
        <end position="150"/>
    </location>
</feature>
<dbReference type="EMBL" id="UGTF01000002">
    <property type="protein sequence ID" value="SUB89796.1"/>
    <property type="molecule type" value="Genomic_DNA"/>
</dbReference>
<evidence type="ECO:0000313" key="3">
    <source>
        <dbReference type="EMBL" id="SUB89796.1"/>
    </source>
</evidence>
<evidence type="ECO:0000256" key="1">
    <source>
        <dbReference type="SAM" id="MobiDB-lite"/>
    </source>
</evidence>
<keyword evidence="2" id="KW-0472">Membrane</keyword>
<dbReference type="AlphaFoldDB" id="A0A379EAT8"/>
<proteinExistence type="predicted"/>
<dbReference type="Proteomes" id="UP000254156">
    <property type="component" value="Unassembled WGS sequence"/>
</dbReference>
<evidence type="ECO:0000256" key="2">
    <source>
        <dbReference type="SAM" id="Phobius"/>
    </source>
</evidence>
<evidence type="ECO:0000313" key="4">
    <source>
        <dbReference type="Proteomes" id="UP000254156"/>
    </source>
</evidence>
<reference evidence="3 4" key="1">
    <citation type="submission" date="2018-06" db="EMBL/GenBank/DDBJ databases">
        <authorList>
            <consortium name="Pathogen Informatics"/>
            <person name="Doyle S."/>
        </authorList>
    </citation>
    <scope>NUCLEOTIDE SEQUENCE [LARGE SCALE GENOMIC DNA]</scope>
    <source>
        <strain evidence="3 4">NCTC11632</strain>
    </source>
</reference>
<dbReference type="PANTHER" id="PTHR40940">
    <property type="entry name" value="PROTEIN BATD-RELATED"/>
    <property type="match status" value="1"/>
</dbReference>
<dbReference type="PANTHER" id="PTHR40940:SF2">
    <property type="entry name" value="BATD"/>
    <property type="match status" value="1"/>
</dbReference>
<name>A0A379EAT8_9PORP</name>
<evidence type="ECO:0008006" key="5">
    <source>
        <dbReference type="Google" id="ProtNLM"/>
    </source>
</evidence>
<keyword evidence="2" id="KW-0812">Transmembrane</keyword>
<protein>
    <recommendedName>
        <fullName evidence="5">Protein BatD</fullName>
    </recommendedName>
</protein>